<dbReference type="InterPro" id="IPR052894">
    <property type="entry name" value="AsmA-related"/>
</dbReference>
<dbReference type="Proteomes" id="UP001082899">
    <property type="component" value="Unassembled WGS sequence"/>
</dbReference>
<evidence type="ECO:0000313" key="2">
    <source>
        <dbReference type="Proteomes" id="UP001082899"/>
    </source>
</evidence>
<protein>
    <submittedName>
        <fullName evidence="1">DUF748 domain-containing protein</fullName>
    </submittedName>
</protein>
<keyword evidence="2" id="KW-1185">Reference proteome</keyword>
<accession>A0ABT3ZNU9</accession>
<proteinExistence type="predicted"/>
<dbReference type="PANTHER" id="PTHR30441:SF8">
    <property type="entry name" value="DUF748 DOMAIN-CONTAINING PROTEIN"/>
    <property type="match status" value="1"/>
</dbReference>
<dbReference type="Pfam" id="PF05359">
    <property type="entry name" value="DUF748"/>
    <property type="match status" value="1"/>
</dbReference>
<name>A0ABT3ZNU9_9BURK</name>
<dbReference type="InterPro" id="IPR008023">
    <property type="entry name" value="DUF748"/>
</dbReference>
<comment type="caution">
    <text evidence="1">The sequence shown here is derived from an EMBL/GenBank/DDBJ whole genome shotgun (WGS) entry which is preliminary data.</text>
</comment>
<organism evidence="1 2">
    <name type="scientific">Robbsia betulipollinis</name>
    <dbReference type="NCBI Taxonomy" id="2981849"/>
    <lineage>
        <taxon>Bacteria</taxon>
        <taxon>Pseudomonadati</taxon>
        <taxon>Pseudomonadota</taxon>
        <taxon>Betaproteobacteria</taxon>
        <taxon>Burkholderiales</taxon>
        <taxon>Burkholderiaceae</taxon>
        <taxon>Robbsia</taxon>
    </lineage>
</organism>
<reference evidence="1" key="1">
    <citation type="submission" date="2022-11" db="EMBL/GenBank/DDBJ databases">
        <title>Robbsia betulipollinis sp. nov., isolated from pollen of birch (Betula pendula).</title>
        <authorList>
            <person name="Shi H."/>
            <person name="Ambika Manirajan B."/>
            <person name="Ratering S."/>
            <person name="Geissler-Plaum R."/>
            <person name="Schnell S."/>
        </authorList>
    </citation>
    <scope>NUCLEOTIDE SEQUENCE</scope>
    <source>
        <strain evidence="1">Bb-Pol-6</strain>
    </source>
</reference>
<sequence length="383" mass="40295">MRRALTVAALALAVLAMGGALTAHLAARALRGEVIRLLGPTGHAERIDVGFSRITLDQVVIGAPAGWPAPYALRAQRVVLEPALWELLSHRVAIRRAVLDGAYLSIVRSREHGIALLPGMRAASDNPTNTAQATHPEETAGNANVRNGARTASATPYKVDIGNIVFHNGALDFFDGVVSQPAARVRIDALDATLGPLHFPELANATQIALAARIVGPQQSGPVRIDGWIAFHDQRSDLAMRFSQVDVQALRPYIQKGRAAFIQSGLVGVDVHSLVQSHQLHADGRVTLTHLQLAPATGPLAALTTLPRDAALAALQDRQGRIAFDFSLQGDLSDPTFSLEGDLSTRLAAGIAKALGVGAEGIARGVGDTSRGLGGALRELLGK</sequence>
<evidence type="ECO:0000313" key="1">
    <source>
        <dbReference type="EMBL" id="MCY0388224.1"/>
    </source>
</evidence>
<dbReference type="RefSeq" id="WP_267848119.1">
    <property type="nucleotide sequence ID" value="NZ_JAPMXC010000003.1"/>
</dbReference>
<dbReference type="EMBL" id="JAPMXC010000003">
    <property type="protein sequence ID" value="MCY0388224.1"/>
    <property type="molecule type" value="Genomic_DNA"/>
</dbReference>
<dbReference type="PANTHER" id="PTHR30441">
    <property type="entry name" value="DUF748 DOMAIN-CONTAINING PROTEIN"/>
    <property type="match status" value="1"/>
</dbReference>
<gene>
    <name evidence="1" type="ORF">OVY01_13450</name>
</gene>